<organism evidence="1 2">
    <name type="scientific">Nocardioides hankookensis</name>
    <dbReference type="NCBI Taxonomy" id="443157"/>
    <lineage>
        <taxon>Bacteria</taxon>
        <taxon>Bacillati</taxon>
        <taxon>Actinomycetota</taxon>
        <taxon>Actinomycetes</taxon>
        <taxon>Propionibacteriales</taxon>
        <taxon>Nocardioidaceae</taxon>
        <taxon>Nocardioides</taxon>
    </lineage>
</organism>
<keyword evidence="2" id="KW-1185">Reference proteome</keyword>
<reference evidence="2" key="1">
    <citation type="journal article" date="2019" name="Int. J. Syst. Evol. Microbiol.">
        <title>The Global Catalogue of Microorganisms (GCM) 10K type strain sequencing project: providing services to taxonomists for standard genome sequencing and annotation.</title>
        <authorList>
            <consortium name="The Broad Institute Genomics Platform"/>
            <consortium name="The Broad Institute Genome Sequencing Center for Infectious Disease"/>
            <person name="Wu L."/>
            <person name="Ma J."/>
        </authorList>
    </citation>
    <scope>NUCLEOTIDE SEQUENCE [LARGE SCALE GENOMIC DNA]</scope>
    <source>
        <strain evidence="2">CCUG 54522</strain>
    </source>
</reference>
<dbReference type="Proteomes" id="UP001596135">
    <property type="component" value="Unassembled WGS sequence"/>
</dbReference>
<protein>
    <submittedName>
        <fullName evidence="1">Uncharacterized protein</fullName>
    </submittedName>
</protein>
<gene>
    <name evidence="1" type="ORF">ACFPYL_17290</name>
</gene>
<sequence>MTITVTIRPNGARTEVRNLPWDGRPGSGYAIIEDAIDASRRGQVLYSGGAFLVARGHTALLVRRLADRFGHVHVIQHGGTTQCVEACWNASPDTGLTCECSCAGTNHGSGHQLGRIVSESGPAGALSVAPAAAREYDVYRS</sequence>
<name>A0ABW1LMB1_9ACTN</name>
<evidence type="ECO:0000313" key="1">
    <source>
        <dbReference type="EMBL" id="MFC6044848.1"/>
    </source>
</evidence>
<dbReference type="RefSeq" id="WP_379156981.1">
    <property type="nucleotide sequence ID" value="NZ_JBHSRJ010000006.1"/>
</dbReference>
<comment type="caution">
    <text evidence="1">The sequence shown here is derived from an EMBL/GenBank/DDBJ whole genome shotgun (WGS) entry which is preliminary data.</text>
</comment>
<dbReference type="EMBL" id="JBHSRJ010000006">
    <property type="protein sequence ID" value="MFC6044848.1"/>
    <property type="molecule type" value="Genomic_DNA"/>
</dbReference>
<evidence type="ECO:0000313" key="2">
    <source>
        <dbReference type="Proteomes" id="UP001596135"/>
    </source>
</evidence>
<proteinExistence type="predicted"/>
<accession>A0ABW1LMB1</accession>